<keyword evidence="1" id="KW-0812">Transmembrane</keyword>
<dbReference type="Pfam" id="PF14126">
    <property type="entry name" value="DUF4293"/>
    <property type="match status" value="1"/>
</dbReference>
<dbReference type="AlphaFoldDB" id="A0A2N0VH74"/>
<comment type="caution">
    <text evidence="2">The sequence shown here is derived from an EMBL/GenBank/DDBJ whole genome shotgun (WGS) entry which is preliminary data.</text>
</comment>
<evidence type="ECO:0000313" key="3">
    <source>
        <dbReference type="Proteomes" id="UP000233398"/>
    </source>
</evidence>
<name>A0A2N0VH74_9BACT</name>
<protein>
    <submittedName>
        <fullName evidence="2">DUF4293 domain-containing protein</fullName>
    </submittedName>
</protein>
<dbReference type="InterPro" id="IPR025635">
    <property type="entry name" value="DUF4293"/>
</dbReference>
<dbReference type="Proteomes" id="UP000233398">
    <property type="component" value="Unassembled WGS sequence"/>
</dbReference>
<dbReference type="OrthoDB" id="594989at2"/>
<gene>
    <name evidence="2" type="ORF">CWD77_08200</name>
</gene>
<dbReference type="EMBL" id="PISP01000002">
    <property type="protein sequence ID" value="PKD43541.1"/>
    <property type="molecule type" value="Genomic_DNA"/>
</dbReference>
<feature type="transmembrane region" description="Helical" evidence="1">
    <location>
        <begin position="7"/>
        <end position="29"/>
    </location>
</feature>
<sequence length="135" mass="15135">MIQRPQTIFLILTAILNLAVFFTPIYSHAVNDPAAWFGIGMALSLTLPMLIALISIFLYKNRSNQLKWVKIATYLQIVALGFAIGTLFSLGGFGKFLWKEVLSSGIVIFSLASLWQAGRLIKKDEELVQSMDRIR</sequence>
<proteinExistence type="predicted"/>
<dbReference type="RefSeq" id="WP_101073083.1">
    <property type="nucleotide sequence ID" value="NZ_PISP01000002.1"/>
</dbReference>
<evidence type="ECO:0000313" key="2">
    <source>
        <dbReference type="EMBL" id="PKD43541.1"/>
    </source>
</evidence>
<evidence type="ECO:0000256" key="1">
    <source>
        <dbReference type="SAM" id="Phobius"/>
    </source>
</evidence>
<accession>A0A2N0VH74</accession>
<keyword evidence="1" id="KW-0472">Membrane</keyword>
<keyword evidence="1" id="KW-1133">Transmembrane helix</keyword>
<feature type="transmembrane region" description="Helical" evidence="1">
    <location>
        <begin position="35"/>
        <end position="59"/>
    </location>
</feature>
<organism evidence="2 3">
    <name type="scientific">Rhodohalobacter barkolensis</name>
    <dbReference type="NCBI Taxonomy" id="2053187"/>
    <lineage>
        <taxon>Bacteria</taxon>
        <taxon>Pseudomonadati</taxon>
        <taxon>Balneolota</taxon>
        <taxon>Balneolia</taxon>
        <taxon>Balneolales</taxon>
        <taxon>Balneolaceae</taxon>
        <taxon>Rhodohalobacter</taxon>
    </lineage>
</organism>
<keyword evidence="3" id="KW-1185">Reference proteome</keyword>
<reference evidence="2 3" key="1">
    <citation type="submission" date="2017-11" db="EMBL/GenBank/DDBJ databases">
        <title>Rhodohalobacter 15182 sp. nov., isolated from a salt lake.</title>
        <authorList>
            <person name="Han S."/>
        </authorList>
    </citation>
    <scope>NUCLEOTIDE SEQUENCE [LARGE SCALE GENOMIC DNA]</scope>
    <source>
        <strain evidence="2 3">15182</strain>
    </source>
</reference>
<feature type="transmembrane region" description="Helical" evidence="1">
    <location>
        <begin position="71"/>
        <end position="90"/>
    </location>
</feature>